<evidence type="ECO:0000256" key="4">
    <source>
        <dbReference type="ARBA" id="ARBA00014875"/>
    </source>
</evidence>
<reference evidence="9 10" key="1">
    <citation type="submission" date="2016-07" db="EMBL/GenBank/DDBJ databases">
        <title>Pervasive Adenine N6-methylation of Active Genes in Fungi.</title>
        <authorList>
            <consortium name="DOE Joint Genome Institute"/>
            <person name="Mondo S.J."/>
            <person name="Dannebaum R.O."/>
            <person name="Kuo R.C."/>
            <person name="Labutti K."/>
            <person name="Haridas S."/>
            <person name="Kuo A."/>
            <person name="Salamov A."/>
            <person name="Ahrendt S.R."/>
            <person name="Lipzen A."/>
            <person name="Sullivan W."/>
            <person name="Andreopoulos W.B."/>
            <person name="Clum A."/>
            <person name="Lindquist E."/>
            <person name="Daum C."/>
            <person name="Ramamoorthy G.K."/>
            <person name="Gryganskyi A."/>
            <person name="Culley D."/>
            <person name="Magnuson J.K."/>
            <person name="James T.Y."/>
            <person name="O'Malley M.A."/>
            <person name="Stajich J.E."/>
            <person name="Spatafora J.W."/>
            <person name="Visel A."/>
            <person name="Grigoriev I.V."/>
        </authorList>
    </citation>
    <scope>NUCLEOTIDE SEQUENCE [LARGE SCALE GENOMIC DNA]</scope>
    <source>
        <strain evidence="9 10">NRRL 1336</strain>
    </source>
</reference>
<evidence type="ECO:0000313" key="10">
    <source>
        <dbReference type="Proteomes" id="UP000193560"/>
    </source>
</evidence>
<dbReference type="GO" id="GO:0008180">
    <property type="term" value="C:COP9 signalosome"/>
    <property type="evidence" value="ECO:0007669"/>
    <property type="project" value="UniProtKB-KW"/>
</dbReference>
<dbReference type="Gene3D" id="1.25.40.990">
    <property type="match status" value="1"/>
</dbReference>
<dbReference type="STRING" id="90262.A0A1X2IP12"/>
<keyword evidence="7" id="KW-0539">Nucleus</keyword>
<evidence type="ECO:0000256" key="6">
    <source>
        <dbReference type="ARBA" id="ARBA00022790"/>
    </source>
</evidence>
<evidence type="ECO:0000259" key="8">
    <source>
        <dbReference type="PROSITE" id="PS50250"/>
    </source>
</evidence>
<dbReference type="GO" id="GO:0000338">
    <property type="term" value="P:protein deneddylation"/>
    <property type="evidence" value="ECO:0007669"/>
    <property type="project" value="InterPro"/>
</dbReference>
<proteinExistence type="inferred from homology"/>
<keyword evidence="5" id="KW-0963">Cytoplasm</keyword>
<dbReference type="EMBL" id="MCGE01000007">
    <property type="protein sequence ID" value="ORZ19743.1"/>
    <property type="molecule type" value="Genomic_DNA"/>
</dbReference>
<feature type="domain" description="PCI" evidence="8">
    <location>
        <begin position="16"/>
        <end position="200"/>
    </location>
</feature>
<evidence type="ECO:0000313" key="9">
    <source>
        <dbReference type="EMBL" id="ORZ19743.1"/>
    </source>
</evidence>
<evidence type="ECO:0000256" key="2">
    <source>
        <dbReference type="ARBA" id="ARBA00004496"/>
    </source>
</evidence>
<dbReference type="InterPro" id="IPR033464">
    <property type="entry name" value="CSN8_PSD8_EIF3K"/>
</dbReference>
<comment type="subcellular location">
    <subcellularLocation>
        <location evidence="2">Cytoplasm</location>
    </subcellularLocation>
    <subcellularLocation>
        <location evidence="1">Nucleus</location>
    </subcellularLocation>
</comment>
<comment type="similarity">
    <text evidence="3">Belongs to the CSN8 family.</text>
</comment>
<name>A0A1X2IP12_9FUNG</name>
<comment type="caution">
    <text evidence="9">The sequence shown here is derived from an EMBL/GenBank/DDBJ whole genome shotgun (WGS) entry which is preliminary data.</text>
</comment>
<keyword evidence="10" id="KW-1185">Reference proteome</keyword>
<dbReference type="GO" id="GO:0010387">
    <property type="term" value="P:COP9 signalosome assembly"/>
    <property type="evidence" value="ECO:0007669"/>
    <property type="project" value="InterPro"/>
</dbReference>
<dbReference type="Pfam" id="PF10075">
    <property type="entry name" value="CSN8_PSD8_EIF3K"/>
    <property type="match status" value="1"/>
</dbReference>
<evidence type="ECO:0000256" key="5">
    <source>
        <dbReference type="ARBA" id="ARBA00022490"/>
    </source>
</evidence>
<keyword evidence="6" id="KW-0736">Signalosome</keyword>
<organism evidence="9 10">
    <name type="scientific">Absidia repens</name>
    <dbReference type="NCBI Taxonomy" id="90262"/>
    <lineage>
        <taxon>Eukaryota</taxon>
        <taxon>Fungi</taxon>
        <taxon>Fungi incertae sedis</taxon>
        <taxon>Mucoromycota</taxon>
        <taxon>Mucoromycotina</taxon>
        <taxon>Mucoromycetes</taxon>
        <taxon>Mucorales</taxon>
        <taxon>Cunninghamellaceae</taxon>
        <taxon>Absidia</taxon>
    </lineage>
</organism>
<dbReference type="AlphaFoldDB" id="A0A1X2IP12"/>
<sequence>MIDECIANKDYSGLLKSCEQYELTYDTLASPSTPLVDVYSAYLGCYIIADDLHSARFLRKRLLKAAKTHDWTISTETENMWQVCAALWKTDYGEAYKILNENARWSTRLQPMIPDILESIRERVAALLAKAYTTITMNDVINYFGMQENDIIQALSTKGWSYDSTTQIFTTWKREPTQREPSHFGQISAISDIVLHLEKF</sequence>
<evidence type="ECO:0000256" key="7">
    <source>
        <dbReference type="ARBA" id="ARBA00023242"/>
    </source>
</evidence>
<dbReference type="GO" id="GO:0005737">
    <property type="term" value="C:cytoplasm"/>
    <property type="evidence" value="ECO:0007669"/>
    <property type="project" value="UniProtKB-SubCell"/>
</dbReference>
<evidence type="ECO:0000256" key="3">
    <source>
        <dbReference type="ARBA" id="ARBA00008252"/>
    </source>
</evidence>
<gene>
    <name evidence="9" type="ORF">BCR42DRAFT_410421</name>
</gene>
<evidence type="ECO:0000256" key="1">
    <source>
        <dbReference type="ARBA" id="ARBA00004123"/>
    </source>
</evidence>
<dbReference type="InterPro" id="IPR033205">
    <property type="entry name" value="COP9_CSN8"/>
</dbReference>
<dbReference type="PANTHER" id="PTHR13339:SF0">
    <property type="entry name" value="COP9 SIGNALOSOME COMPLEX SUBUNIT 8"/>
    <property type="match status" value="1"/>
</dbReference>
<protein>
    <recommendedName>
        <fullName evidence="4">COP9 signalosome complex subunit 8</fullName>
    </recommendedName>
</protein>
<dbReference type="PROSITE" id="PS50250">
    <property type="entry name" value="PCI"/>
    <property type="match status" value="1"/>
</dbReference>
<accession>A0A1X2IP12</accession>
<dbReference type="Proteomes" id="UP000193560">
    <property type="component" value="Unassembled WGS sequence"/>
</dbReference>
<dbReference type="InterPro" id="IPR000717">
    <property type="entry name" value="PCI_dom"/>
</dbReference>
<dbReference type="OrthoDB" id="5351233at2759"/>
<dbReference type="PANTHER" id="PTHR13339">
    <property type="entry name" value="COP9 SIGNALOSOME COMPLEX SUBUNIT 8"/>
    <property type="match status" value="1"/>
</dbReference>